<name>A0A6V8KGX6_9ACTN</name>
<dbReference type="NCBIfam" id="TIGR01840">
    <property type="entry name" value="esterase_phb"/>
    <property type="match status" value="1"/>
</dbReference>
<dbReference type="EMBL" id="BLPF01000003">
    <property type="protein sequence ID" value="GFJ84493.1"/>
    <property type="molecule type" value="Genomic_DNA"/>
</dbReference>
<dbReference type="Proteomes" id="UP000482800">
    <property type="component" value="Unassembled WGS sequence"/>
</dbReference>
<evidence type="ECO:0000256" key="4">
    <source>
        <dbReference type="SAM" id="SignalP"/>
    </source>
</evidence>
<dbReference type="GO" id="GO:0005975">
    <property type="term" value="P:carbohydrate metabolic process"/>
    <property type="evidence" value="ECO:0007669"/>
    <property type="project" value="InterPro"/>
</dbReference>
<keyword evidence="2" id="KW-0378">Hydrolase</keyword>
<dbReference type="SUPFAM" id="SSF49384">
    <property type="entry name" value="Carbohydrate-binding domain"/>
    <property type="match status" value="1"/>
</dbReference>
<dbReference type="Pfam" id="PF00553">
    <property type="entry name" value="CBM_2"/>
    <property type="match status" value="1"/>
</dbReference>
<reference evidence="6 7" key="2">
    <citation type="submission" date="2020-03" db="EMBL/GenBank/DDBJ databases">
        <authorList>
            <person name="Ichikawa N."/>
            <person name="Kimura A."/>
            <person name="Kitahashi Y."/>
            <person name="Uohara A."/>
        </authorList>
    </citation>
    <scope>NUCLEOTIDE SEQUENCE [LARGE SCALE GENOMIC DNA]</scope>
    <source>
        <strain evidence="6 7">NBRC 108639</strain>
    </source>
</reference>
<evidence type="ECO:0000256" key="3">
    <source>
        <dbReference type="SAM" id="MobiDB-lite"/>
    </source>
</evidence>
<dbReference type="Pfam" id="PF10503">
    <property type="entry name" value="Esterase_PHB"/>
    <property type="match status" value="1"/>
</dbReference>
<dbReference type="AlphaFoldDB" id="A0A6V8KGX6"/>
<dbReference type="Gene3D" id="2.60.40.290">
    <property type="match status" value="1"/>
</dbReference>
<dbReference type="InterPro" id="IPR001919">
    <property type="entry name" value="CBD2"/>
</dbReference>
<accession>A0A6V8KGX6</accession>
<dbReference type="PROSITE" id="PS51318">
    <property type="entry name" value="TAT"/>
    <property type="match status" value="1"/>
</dbReference>
<evidence type="ECO:0000313" key="6">
    <source>
        <dbReference type="EMBL" id="GFJ84493.1"/>
    </source>
</evidence>
<feature type="compositionally biased region" description="Pro residues" evidence="3">
    <location>
        <begin position="310"/>
        <end position="341"/>
    </location>
</feature>
<dbReference type="SMART" id="SM00637">
    <property type="entry name" value="CBD_II"/>
    <property type="match status" value="1"/>
</dbReference>
<organism evidence="6 7">
    <name type="scientific">Phytohabitans houttuyneae</name>
    <dbReference type="NCBI Taxonomy" id="1076126"/>
    <lineage>
        <taxon>Bacteria</taxon>
        <taxon>Bacillati</taxon>
        <taxon>Actinomycetota</taxon>
        <taxon>Actinomycetes</taxon>
        <taxon>Micromonosporales</taxon>
        <taxon>Micromonosporaceae</taxon>
    </lineage>
</organism>
<protein>
    <recommendedName>
        <fullName evidence="5">CBM2 domain-containing protein</fullName>
    </recommendedName>
</protein>
<feature type="signal peptide" evidence="4">
    <location>
        <begin position="1"/>
        <end position="30"/>
    </location>
</feature>
<keyword evidence="7" id="KW-1185">Reference proteome</keyword>
<dbReference type="PROSITE" id="PS51173">
    <property type="entry name" value="CBM2"/>
    <property type="match status" value="1"/>
</dbReference>
<dbReference type="RefSeq" id="WP_173068386.1">
    <property type="nucleotide sequence ID" value="NZ_BAABGO010000059.1"/>
</dbReference>
<dbReference type="SUPFAM" id="SSF53474">
    <property type="entry name" value="alpha/beta-Hydrolases"/>
    <property type="match status" value="2"/>
</dbReference>
<dbReference type="PANTHER" id="PTHR43037:SF5">
    <property type="entry name" value="FERULOYL ESTERASE"/>
    <property type="match status" value="1"/>
</dbReference>
<evidence type="ECO:0000259" key="5">
    <source>
        <dbReference type="PROSITE" id="PS51173"/>
    </source>
</evidence>
<feature type="region of interest" description="Disordered" evidence="3">
    <location>
        <begin position="250"/>
        <end position="275"/>
    </location>
</feature>
<evidence type="ECO:0000256" key="1">
    <source>
        <dbReference type="ARBA" id="ARBA00022729"/>
    </source>
</evidence>
<proteinExistence type="predicted"/>
<feature type="compositionally biased region" description="Polar residues" evidence="3">
    <location>
        <begin position="250"/>
        <end position="274"/>
    </location>
</feature>
<dbReference type="GO" id="GO:0005576">
    <property type="term" value="C:extracellular region"/>
    <property type="evidence" value="ECO:0007669"/>
    <property type="project" value="InterPro"/>
</dbReference>
<dbReference type="InterPro" id="IPR029058">
    <property type="entry name" value="AB_hydrolase_fold"/>
</dbReference>
<dbReference type="GO" id="GO:0030247">
    <property type="term" value="F:polysaccharide binding"/>
    <property type="evidence" value="ECO:0007669"/>
    <property type="project" value="UniProtKB-UniRule"/>
</dbReference>
<gene>
    <name evidence="6" type="ORF">Phou_086730</name>
</gene>
<feature type="region of interest" description="Disordered" evidence="3">
    <location>
        <begin position="303"/>
        <end position="344"/>
    </location>
</feature>
<dbReference type="InterPro" id="IPR012291">
    <property type="entry name" value="CBM2_carb-bd_dom_sf"/>
</dbReference>
<dbReference type="GO" id="GO:0004553">
    <property type="term" value="F:hydrolase activity, hydrolyzing O-glycosyl compounds"/>
    <property type="evidence" value="ECO:0007669"/>
    <property type="project" value="InterPro"/>
</dbReference>
<dbReference type="InterPro" id="IPR006311">
    <property type="entry name" value="TAT_signal"/>
</dbReference>
<comment type="caution">
    <text evidence="6">The sequence shown here is derived from an EMBL/GenBank/DDBJ whole genome shotgun (WGS) entry which is preliminary data.</text>
</comment>
<dbReference type="InterPro" id="IPR010126">
    <property type="entry name" value="Esterase_phb"/>
</dbReference>
<evidence type="ECO:0000313" key="7">
    <source>
        <dbReference type="Proteomes" id="UP000482800"/>
    </source>
</evidence>
<feature type="chain" id="PRO_5028866022" description="CBM2 domain-containing protein" evidence="4">
    <location>
        <begin position="31"/>
        <end position="447"/>
    </location>
</feature>
<dbReference type="InterPro" id="IPR050955">
    <property type="entry name" value="Plant_Biomass_Hydrol_Est"/>
</dbReference>
<keyword evidence="1 4" id="KW-0732">Signal</keyword>
<evidence type="ECO:0000256" key="2">
    <source>
        <dbReference type="ARBA" id="ARBA00022801"/>
    </source>
</evidence>
<dbReference type="Gene3D" id="3.40.50.1820">
    <property type="entry name" value="alpha/beta hydrolase"/>
    <property type="match status" value="1"/>
</dbReference>
<dbReference type="InterPro" id="IPR008965">
    <property type="entry name" value="CBM2/CBM3_carb-bd_dom_sf"/>
</dbReference>
<dbReference type="PANTHER" id="PTHR43037">
    <property type="entry name" value="UNNAMED PRODUCT-RELATED"/>
    <property type="match status" value="1"/>
</dbReference>
<feature type="domain" description="CBM2" evidence="5">
    <location>
        <begin position="338"/>
        <end position="447"/>
    </location>
</feature>
<reference evidence="6 7" key="1">
    <citation type="submission" date="2020-03" db="EMBL/GenBank/DDBJ databases">
        <title>Whole genome shotgun sequence of Phytohabitans houttuyneae NBRC 108639.</title>
        <authorList>
            <person name="Komaki H."/>
            <person name="Tamura T."/>
        </authorList>
    </citation>
    <scope>NUCLEOTIDE SEQUENCE [LARGE SCALE GENOMIC DNA]</scope>
    <source>
        <strain evidence="6 7">NBRC 108639</strain>
    </source>
</reference>
<sequence length="447" mass="46600">MRLRRIAIAAAGLATALVAATLTLAQPASAASLVEVTGFGTNPSNLRMHLYVPDRVQARPGILVAVHYCTGSGPAFYSGTQFAQQADQYGFIVIYPSATRSGNCFDVYSPQALRRDGGSDPVSIRSMVSYVQQRYNADPNRIFATGTSSGAMMTNVLLGLYPDVFKAGAAFAGVPFGCFATTDGSTWNSQCANGQIVRTAQQWGDLVRNAYPGYTGARPRMQLWHGTNDETLRYPNFTEEIKQWTNLHGLSQTPTFTDTPASGQTRTRYGSSGAQAPVEAISMQGVSHNLPVNAAEAIRFFGLNTSTPPTSNPPTSAPPTSAPPTSSPPTSNPPTTGPPPTGGACRVGYTVNAWNSGLTASITITNTGGSAVNGWTLAFTLPSGQTITSGWNASYSPNSGAVTARNASYNGTLAPNASTGIGFQATHTGNTGRPGSFTLNGAACTVA</sequence>